<organism evidence="10 11">
    <name type="scientific">Venturia nashicola</name>
    <dbReference type="NCBI Taxonomy" id="86259"/>
    <lineage>
        <taxon>Eukaryota</taxon>
        <taxon>Fungi</taxon>
        <taxon>Dikarya</taxon>
        <taxon>Ascomycota</taxon>
        <taxon>Pezizomycotina</taxon>
        <taxon>Dothideomycetes</taxon>
        <taxon>Pleosporomycetidae</taxon>
        <taxon>Venturiales</taxon>
        <taxon>Venturiaceae</taxon>
        <taxon>Venturia</taxon>
    </lineage>
</organism>
<dbReference type="EMBL" id="SNSC02000020">
    <property type="protein sequence ID" value="TID15577.1"/>
    <property type="molecule type" value="Genomic_DNA"/>
</dbReference>
<dbReference type="OrthoDB" id="5322661at2759"/>
<dbReference type="Pfam" id="PF08689">
    <property type="entry name" value="Med5"/>
    <property type="match status" value="1"/>
</dbReference>
<dbReference type="AlphaFoldDB" id="A0A4Z1NR75"/>
<sequence length="1017" mass="111329">MQIRNSSPKDQWETVVVGSLQQRIRREMFLKVVRELDNITFISGQDLADILLKQQKLLPLTVDPLIPAYAETLLEEKRISTSDLLGALFKHSRQHANSRIEAESSNGTKATVFYNPAELEYQILDQLSKAYAAGGTRPRTQEEVRATLKVLSEWMSAVTTEGDALLQALDHQSVLMIDSLGMLGISMLENQKVMGVVDAAISKGLRKSLSHALTAFVPYWTHASPQHVQNATRLETGQRSRSLVDDTLNAESQEGTLDVAAALQLQAVVDLPIARCRPSMFVFINSLLVGCPLTDDSMMMSYLHVRYGSDIGTFAIDLTVAAFDVLSSAVDRNESSQTLFALKSFLINKIPPLLSTLATSMFPPLTPQMCITQALQHVDLNIFPSFGMGMLTNNSVLNEVRQEFIYGCILHGILPADSVNQLLGETPFEPPPSPESRYHKDILSQQCVNEPGKAVQLIGELEKLDGNAAAIVGAVTETIRSACLTKETMSLKSICNALSGKPQFLDVMMQFTSPASVLQPLCNLLDAWRFEDDQGEFQPVYDEFASIFLLVLAFIYRYQFSNTEMGISKDSFVAKYIVQGHQSLLADELDDEQMKYLGSWIKGLYDPEGITEEVTGACRPQQFYLIVPTIFSQTMLVCAGDALEWDIVKNGLEYLHETFLLPSLVGAIYWMISCAGEQRGADLALFIQTIQRVIRAPSSSEAQPMHATVLYIVAQPLTACLRSLQKQHPKRNDIEPIISNLKPYVDFRRTAFNPCPELQTWRAQGGIRQNLKSVLQGLIIWGAGAGQQLSPPHYNPRLILITECIIGAPATLSVLLEEVKAQTEAPNGNAAVALDIATALICAPKTENSPIHVGWQHSPVPIQTARGTKRLNLRDALKLEFDAATDLIQKDQTMAETVVRLHRAVEAQLNFSVAPLPEMDAAGAPMPALLPMNSANLSAGDQGIGAFGTDDNAAGMDLGVGGDLDISDTLMGGMKMDGGDDDIFGGTSMGGNENDDDVFGGLDFSNLEGMGDSDYYQ</sequence>
<gene>
    <name evidence="9" type="primary">MED5</name>
    <name evidence="10" type="ORF">E6O75_ATG07905</name>
</gene>
<evidence type="ECO:0000313" key="10">
    <source>
        <dbReference type="EMBL" id="TID15577.1"/>
    </source>
</evidence>
<keyword evidence="4 9" id="KW-0805">Transcription regulation</keyword>
<comment type="caution">
    <text evidence="10">The sequence shown here is derived from an EMBL/GenBank/DDBJ whole genome shotgun (WGS) entry which is preliminary data.</text>
</comment>
<dbReference type="PANTHER" id="PTHR35784:SF1">
    <property type="entry name" value="MEDIATOR OF RNA POLYMERASE II TRANSCRIPTION SUBUNIT 5"/>
    <property type="match status" value="1"/>
</dbReference>
<name>A0A4Z1NR75_9PEZI</name>
<evidence type="ECO:0000256" key="7">
    <source>
        <dbReference type="ARBA" id="ARBA00023242"/>
    </source>
</evidence>
<keyword evidence="7 9" id="KW-0539">Nucleus</keyword>
<evidence type="ECO:0000256" key="8">
    <source>
        <dbReference type="ARBA" id="ARBA00031256"/>
    </source>
</evidence>
<dbReference type="GO" id="GO:0003712">
    <property type="term" value="F:transcription coregulator activity"/>
    <property type="evidence" value="ECO:0007669"/>
    <property type="project" value="InterPro"/>
</dbReference>
<comment type="subcellular location">
    <subcellularLocation>
        <location evidence="1 9">Nucleus</location>
    </subcellularLocation>
</comment>
<evidence type="ECO:0000313" key="11">
    <source>
        <dbReference type="Proteomes" id="UP000298493"/>
    </source>
</evidence>
<dbReference type="InterPro" id="IPR014801">
    <property type="entry name" value="Mediator_Med5_fun"/>
</dbReference>
<dbReference type="PANTHER" id="PTHR35784">
    <property type="entry name" value="MEDIATOR OF RNA POLYMERASE II TRANSCRIPTION SUBUNIT 5"/>
    <property type="match status" value="1"/>
</dbReference>
<proteinExistence type="inferred from homology"/>
<keyword evidence="5 9" id="KW-0010">Activator</keyword>
<protein>
    <recommendedName>
        <fullName evidence="3 9">Mediator of RNA polymerase II transcription subunit 5</fullName>
    </recommendedName>
    <alternativeName>
        <fullName evidence="8 9">Mediator complex subunit 5</fullName>
    </alternativeName>
</protein>
<comment type="function">
    <text evidence="9">Component of the Mediator complex, a coactivator involved in the regulated transcription of nearly all RNA polymerase II-dependent genes. Mediator functions as a bridge to convey information from gene-specific regulatory proteins to the basal RNA polymerase II transcription machinery. Mediator is recruited to promoters by direct interactions with regulatory proteins and serves as a scaffold for the assembly of a functional preinitiation complex with RNA polymerase II and the general transcription factors.</text>
</comment>
<dbReference type="STRING" id="86259.A0A4Z1NR75"/>
<dbReference type="GO" id="GO:0006357">
    <property type="term" value="P:regulation of transcription by RNA polymerase II"/>
    <property type="evidence" value="ECO:0007669"/>
    <property type="project" value="InterPro"/>
</dbReference>
<evidence type="ECO:0000256" key="3">
    <source>
        <dbReference type="ARBA" id="ARBA00020628"/>
    </source>
</evidence>
<evidence type="ECO:0000256" key="9">
    <source>
        <dbReference type="RuleBase" id="RU364142"/>
    </source>
</evidence>
<dbReference type="GO" id="GO:0016592">
    <property type="term" value="C:mediator complex"/>
    <property type="evidence" value="ECO:0007669"/>
    <property type="project" value="InterPro"/>
</dbReference>
<evidence type="ECO:0000256" key="4">
    <source>
        <dbReference type="ARBA" id="ARBA00023015"/>
    </source>
</evidence>
<evidence type="ECO:0000256" key="5">
    <source>
        <dbReference type="ARBA" id="ARBA00023159"/>
    </source>
</evidence>
<evidence type="ECO:0000256" key="2">
    <source>
        <dbReference type="ARBA" id="ARBA00008782"/>
    </source>
</evidence>
<comment type="similarity">
    <text evidence="2 9">Belongs to the Mediator complex subunit 5 family.</text>
</comment>
<comment type="subunit">
    <text evidence="9">Component of the Mediator complex.</text>
</comment>
<accession>A0A4Z1NR75</accession>
<dbReference type="Proteomes" id="UP000298493">
    <property type="component" value="Unassembled WGS sequence"/>
</dbReference>
<keyword evidence="6 9" id="KW-0804">Transcription</keyword>
<reference evidence="10 11" key="1">
    <citation type="submission" date="2019-04" db="EMBL/GenBank/DDBJ databases">
        <title>High contiguity whole genome sequence and gene annotation resource for two Venturia nashicola isolates.</title>
        <authorList>
            <person name="Prokchorchik M."/>
            <person name="Won K."/>
            <person name="Lee Y."/>
            <person name="Choi E.D."/>
            <person name="Segonzac C."/>
            <person name="Sohn K.H."/>
        </authorList>
    </citation>
    <scope>NUCLEOTIDE SEQUENCE [LARGE SCALE GENOMIC DNA]</scope>
    <source>
        <strain evidence="10 11">PRI2</strain>
    </source>
</reference>
<evidence type="ECO:0000256" key="6">
    <source>
        <dbReference type="ARBA" id="ARBA00023163"/>
    </source>
</evidence>
<keyword evidence="11" id="KW-1185">Reference proteome</keyword>
<evidence type="ECO:0000256" key="1">
    <source>
        <dbReference type="ARBA" id="ARBA00004123"/>
    </source>
</evidence>